<dbReference type="Proteomes" id="UP000076335">
    <property type="component" value="Unassembled WGS sequence"/>
</dbReference>
<feature type="transmembrane region" description="Helical" evidence="1">
    <location>
        <begin position="293"/>
        <end position="312"/>
    </location>
</feature>
<dbReference type="EMBL" id="LPVY01000021">
    <property type="protein sequence ID" value="KZB62222.1"/>
    <property type="molecule type" value="Genomic_DNA"/>
</dbReference>
<protein>
    <recommendedName>
        <fullName evidence="4">Polysaccharide biosynthesis protein</fullName>
    </recommendedName>
</protein>
<accession>A0A154L238</accession>
<proteinExistence type="predicted"/>
<reference evidence="2 3" key="1">
    <citation type="submission" date="2015-12" db="EMBL/GenBank/DDBJ databases">
        <title>Genome sequence of Thalassospira lucentensis MCCC 1A02072.</title>
        <authorList>
            <person name="Lu L."/>
            <person name="Lai Q."/>
            <person name="Shao Z."/>
            <person name="Qian P."/>
        </authorList>
    </citation>
    <scope>NUCLEOTIDE SEQUENCE [LARGE SCALE GENOMIC DNA]</scope>
    <source>
        <strain evidence="2 3">MCCC 1A02072</strain>
    </source>
</reference>
<evidence type="ECO:0000313" key="2">
    <source>
        <dbReference type="EMBL" id="KZB62222.1"/>
    </source>
</evidence>
<keyword evidence="1" id="KW-0812">Transmembrane</keyword>
<feature type="transmembrane region" description="Helical" evidence="1">
    <location>
        <begin position="198"/>
        <end position="216"/>
    </location>
</feature>
<feature type="transmembrane region" description="Helical" evidence="1">
    <location>
        <begin position="42"/>
        <end position="65"/>
    </location>
</feature>
<feature type="transmembrane region" description="Helical" evidence="1">
    <location>
        <begin position="130"/>
        <end position="149"/>
    </location>
</feature>
<sequence>MHRFRTYIYPLWMLSANLITRLGGMIILLLIGHHFAPDQLGAYFAAVATIGLAVTIAQAGCGLLLIRLYQANQRRAAFALCALRLTLAIAATAFAVIMTDIPPSPILLMPMVAALAPDWIITARGQLSKIALIAVLGQIAGITVAFVAIVTQSNLALFAIAPAISLASLIAGALLALRSHATHPTAITKITHSQMINLIGFTLLAGALPNLDFVLLDQTLPDAAHANLMLAQRIFLITAAIIASISAALFAKKQAGLLRDIWLIAPPLAMTAILLMLPETLALLFYGTVNVDLVALLRTGAFWPVLLAMVSRQILISQETENQFFPGWICLALMVVSGVLPPASPHETDAVIIMQLRLSLCLLLIAICHRNPILRNKPA</sequence>
<comment type="caution">
    <text evidence="2">The sequence shown here is derived from an EMBL/GenBank/DDBJ whole genome shotgun (WGS) entry which is preliminary data.</text>
</comment>
<feature type="transmembrane region" description="Helical" evidence="1">
    <location>
        <begin position="324"/>
        <end position="344"/>
    </location>
</feature>
<organism evidence="2 3">
    <name type="scientific">Thalassospira lucentensis</name>
    <dbReference type="NCBI Taxonomy" id="168935"/>
    <lineage>
        <taxon>Bacteria</taxon>
        <taxon>Pseudomonadati</taxon>
        <taxon>Pseudomonadota</taxon>
        <taxon>Alphaproteobacteria</taxon>
        <taxon>Rhodospirillales</taxon>
        <taxon>Thalassospiraceae</taxon>
        <taxon>Thalassospira</taxon>
    </lineage>
</organism>
<evidence type="ECO:0008006" key="4">
    <source>
        <dbReference type="Google" id="ProtNLM"/>
    </source>
</evidence>
<name>A0A154L238_9PROT</name>
<feature type="transmembrane region" description="Helical" evidence="1">
    <location>
        <begin position="228"/>
        <end position="251"/>
    </location>
</feature>
<feature type="transmembrane region" description="Helical" evidence="1">
    <location>
        <begin position="12"/>
        <end position="36"/>
    </location>
</feature>
<evidence type="ECO:0000313" key="3">
    <source>
        <dbReference type="Proteomes" id="UP000076335"/>
    </source>
</evidence>
<keyword evidence="1" id="KW-1133">Transmembrane helix</keyword>
<dbReference type="OrthoDB" id="7366862at2"/>
<feature type="transmembrane region" description="Helical" evidence="1">
    <location>
        <begin position="77"/>
        <end position="98"/>
    </location>
</feature>
<dbReference type="AlphaFoldDB" id="A0A154L238"/>
<feature type="transmembrane region" description="Helical" evidence="1">
    <location>
        <begin position="155"/>
        <end position="177"/>
    </location>
</feature>
<gene>
    <name evidence="2" type="ORF">AUP42_04520</name>
</gene>
<dbReference type="RefSeq" id="WP_062952799.1">
    <property type="nucleotide sequence ID" value="NZ_LPVY01000021.1"/>
</dbReference>
<feature type="transmembrane region" description="Helical" evidence="1">
    <location>
        <begin position="263"/>
        <end position="287"/>
    </location>
</feature>
<feature type="transmembrane region" description="Helical" evidence="1">
    <location>
        <begin position="350"/>
        <end position="368"/>
    </location>
</feature>
<evidence type="ECO:0000256" key="1">
    <source>
        <dbReference type="SAM" id="Phobius"/>
    </source>
</evidence>
<keyword evidence="1" id="KW-0472">Membrane</keyword>
<feature type="transmembrane region" description="Helical" evidence="1">
    <location>
        <begin position="104"/>
        <end position="123"/>
    </location>
</feature>